<keyword evidence="2" id="KW-1185">Reference proteome</keyword>
<reference evidence="1 2" key="1">
    <citation type="submission" date="2019-08" db="EMBL/GenBank/DDBJ databases">
        <title>The genome of the soybean aphid Biotype 1, its phylome, world population structure and adaptation to the North American continent.</title>
        <authorList>
            <person name="Giordano R."/>
            <person name="Donthu R.K."/>
            <person name="Hernandez A.G."/>
            <person name="Wright C.L."/>
            <person name="Zimin A.V."/>
        </authorList>
    </citation>
    <scope>NUCLEOTIDE SEQUENCE [LARGE SCALE GENOMIC DNA]</scope>
    <source>
        <tissue evidence="1">Whole aphids</tissue>
    </source>
</reference>
<proteinExistence type="predicted"/>
<sequence>MMDEGPYFEATKTIYLIDIIFIQQLPRHLADININCHFLNKYQQIKLGTSEKRTTCLLYSSKSMINLMMIIVRIHMKIRIDFAPELIFSDLKFWYRDVFVRLKLDKSLELIWFRIKIYIKNNYRPNILPMRNRLNCSNFESNYKHVLLFKPSKIELENIYRTILSDNDSSKTNLRGCLGLSKLNLKMLLTSELHKTFLRNYDFEVMLSATIEYNNYSTQPIQPHNRTNSRSILSKLTKFCCCIRSVEHLAGLVGSASKNSNSVTWC</sequence>
<organism evidence="1 2">
    <name type="scientific">Aphis glycines</name>
    <name type="common">Soybean aphid</name>
    <dbReference type="NCBI Taxonomy" id="307491"/>
    <lineage>
        <taxon>Eukaryota</taxon>
        <taxon>Metazoa</taxon>
        <taxon>Ecdysozoa</taxon>
        <taxon>Arthropoda</taxon>
        <taxon>Hexapoda</taxon>
        <taxon>Insecta</taxon>
        <taxon>Pterygota</taxon>
        <taxon>Neoptera</taxon>
        <taxon>Paraneoptera</taxon>
        <taxon>Hemiptera</taxon>
        <taxon>Sternorrhyncha</taxon>
        <taxon>Aphidomorpha</taxon>
        <taxon>Aphidoidea</taxon>
        <taxon>Aphididae</taxon>
        <taxon>Aphidini</taxon>
        <taxon>Aphis</taxon>
        <taxon>Aphis</taxon>
    </lineage>
</organism>
<gene>
    <name evidence="1" type="ORF">AGLY_010602</name>
</gene>
<dbReference type="Proteomes" id="UP000475862">
    <property type="component" value="Unassembled WGS sequence"/>
</dbReference>
<evidence type="ECO:0000313" key="1">
    <source>
        <dbReference type="EMBL" id="KAE9531396.1"/>
    </source>
</evidence>
<comment type="caution">
    <text evidence="1">The sequence shown here is derived from an EMBL/GenBank/DDBJ whole genome shotgun (WGS) entry which is preliminary data.</text>
</comment>
<dbReference type="AlphaFoldDB" id="A0A6G0TE15"/>
<accession>A0A6G0TE15</accession>
<protein>
    <submittedName>
        <fullName evidence="1">Uncharacterized protein</fullName>
    </submittedName>
</protein>
<evidence type="ECO:0000313" key="2">
    <source>
        <dbReference type="Proteomes" id="UP000475862"/>
    </source>
</evidence>
<name>A0A6G0TE15_APHGL</name>
<dbReference type="EMBL" id="VYZN01000041">
    <property type="protein sequence ID" value="KAE9531396.1"/>
    <property type="molecule type" value="Genomic_DNA"/>
</dbReference>